<dbReference type="Gene3D" id="3.40.50.720">
    <property type="entry name" value="NAD(P)-binding Rossmann-like Domain"/>
    <property type="match status" value="1"/>
</dbReference>
<dbReference type="Pfam" id="PF01408">
    <property type="entry name" value="GFO_IDH_MocA"/>
    <property type="match status" value="1"/>
</dbReference>
<proteinExistence type="predicted"/>
<dbReference type="AlphaFoldDB" id="A0A953HUY6"/>
<dbReference type="PANTHER" id="PTHR43818">
    <property type="entry name" value="BCDNA.GH03377"/>
    <property type="match status" value="1"/>
</dbReference>
<dbReference type="Proteomes" id="UP000753961">
    <property type="component" value="Unassembled WGS sequence"/>
</dbReference>
<dbReference type="InterPro" id="IPR050463">
    <property type="entry name" value="Gfo/Idh/MocA_oxidrdct_glycsds"/>
</dbReference>
<evidence type="ECO:0000313" key="2">
    <source>
        <dbReference type="EMBL" id="MBY5958765.1"/>
    </source>
</evidence>
<feature type="domain" description="Gfo/Idh/MocA-like oxidoreductase N-terminal" evidence="1">
    <location>
        <begin position="44"/>
        <end position="173"/>
    </location>
</feature>
<comment type="caution">
    <text evidence="2">The sequence shown here is derived from an EMBL/GenBank/DDBJ whole genome shotgun (WGS) entry which is preliminary data.</text>
</comment>
<organism evidence="2 3">
    <name type="scientific">Membranihabitans marinus</name>
    <dbReference type="NCBI Taxonomy" id="1227546"/>
    <lineage>
        <taxon>Bacteria</taxon>
        <taxon>Pseudomonadati</taxon>
        <taxon>Bacteroidota</taxon>
        <taxon>Saprospiria</taxon>
        <taxon>Saprospirales</taxon>
        <taxon>Saprospiraceae</taxon>
        <taxon>Membranihabitans</taxon>
    </lineage>
</organism>
<reference evidence="2" key="1">
    <citation type="submission" date="2021-06" db="EMBL/GenBank/DDBJ databases">
        <title>44 bacteria genomes isolated from Dapeng, Shenzhen.</title>
        <authorList>
            <person name="Zheng W."/>
            <person name="Yu S."/>
            <person name="Huang Y."/>
        </authorList>
    </citation>
    <scope>NUCLEOTIDE SEQUENCE</scope>
    <source>
        <strain evidence="2">DP5N28-2</strain>
    </source>
</reference>
<dbReference type="PANTHER" id="PTHR43818:SF9">
    <property type="entry name" value="HYPOTHETICAL OXIDOREDUCTASE"/>
    <property type="match status" value="1"/>
</dbReference>
<dbReference type="RefSeq" id="WP_222580304.1">
    <property type="nucleotide sequence ID" value="NZ_JAHVHU010000010.1"/>
</dbReference>
<dbReference type="EMBL" id="JAHVHU010000010">
    <property type="protein sequence ID" value="MBY5958765.1"/>
    <property type="molecule type" value="Genomic_DNA"/>
</dbReference>
<sequence>MVTQEDGKVNRRSFVKKTSLLLASAPLFHIKSRSQFSKIEKGRRIGVIGLDTGHGPHFAKILNSPDAGDKFLGYKVVAAYPFGSRTIQSSMDMIPGNTEDIIAQGVEIVDSISDLLKKVDVVLLESNDGQIHLEQALEVFKAGKPVFVDKPVAASLVDTLAIYRAADFYNVPVFSSSTLRYIDSVQQAANGQVGHVKGVDVFTPAPTEESHPDLFWYGIHGTEMLFTILGAECEKVTRYYEPESELTVGKWRNGRIGTLRGNRNVTWNFGGHVFGEGKNMLLGDFTGYAPLMPPIISFFDTGVSPVAKEETIGIYAFMSAAERSKEEGGREISVAHVLHEARAESEKINIK</sequence>
<protein>
    <submittedName>
        <fullName evidence="2">Gfo/Idh/MocA family oxidoreductase</fullName>
    </submittedName>
</protein>
<gene>
    <name evidence="2" type="ORF">KUV50_11505</name>
</gene>
<evidence type="ECO:0000313" key="3">
    <source>
        <dbReference type="Proteomes" id="UP000753961"/>
    </source>
</evidence>
<dbReference type="GO" id="GO:0000166">
    <property type="term" value="F:nucleotide binding"/>
    <property type="evidence" value="ECO:0007669"/>
    <property type="project" value="InterPro"/>
</dbReference>
<dbReference type="SUPFAM" id="SSF51735">
    <property type="entry name" value="NAD(P)-binding Rossmann-fold domains"/>
    <property type="match status" value="1"/>
</dbReference>
<accession>A0A953HUY6</accession>
<dbReference type="InterPro" id="IPR036291">
    <property type="entry name" value="NAD(P)-bd_dom_sf"/>
</dbReference>
<keyword evidence="3" id="KW-1185">Reference proteome</keyword>
<name>A0A953HUY6_9BACT</name>
<evidence type="ECO:0000259" key="1">
    <source>
        <dbReference type="Pfam" id="PF01408"/>
    </source>
</evidence>
<dbReference type="InterPro" id="IPR000683">
    <property type="entry name" value="Gfo/Idh/MocA-like_OxRdtase_N"/>
</dbReference>